<dbReference type="InterPro" id="IPR020449">
    <property type="entry name" value="Tscrpt_reg_AraC-type_HTH"/>
</dbReference>
<keyword evidence="1" id="KW-0805">Transcription regulation</keyword>
<keyword evidence="6" id="KW-1185">Reference proteome</keyword>
<proteinExistence type="predicted"/>
<keyword evidence="3" id="KW-0804">Transcription</keyword>
<dbReference type="GO" id="GO:0003700">
    <property type="term" value="F:DNA-binding transcription factor activity"/>
    <property type="evidence" value="ECO:0007669"/>
    <property type="project" value="InterPro"/>
</dbReference>
<dbReference type="AlphaFoldDB" id="A0A7X1B1D0"/>
<name>A0A7X1B1D0_9BACT</name>
<reference evidence="5 6" key="1">
    <citation type="submission" date="2020-07" db="EMBL/GenBank/DDBJ databases">
        <authorList>
            <person name="Feng X."/>
        </authorList>
    </citation>
    <scope>NUCLEOTIDE SEQUENCE [LARGE SCALE GENOMIC DNA]</scope>
    <source>
        <strain evidence="5 6">JCM14086</strain>
    </source>
</reference>
<accession>A0A7X1B1D0</accession>
<dbReference type="Gene3D" id="1.10.10.60">
    <property type="entry name" value="Homeodomain-like"/>
    <property type="match status" value="1"/>
</dbReference>
<evidence type="ECO:0000313" key="5">
    <source>
        <dbReference type="EMBL" id="MBC2603818.1"/>
    </source>
</evidence>
<dbReference type="PROSITE" id="PS01124">
    <property type="entry name" value="HTH_ARAC_FAMILY_2"/>
    <property type="match status" value="1"/>
</dbReference>
<dbReference type="RefSeq" id="WP_185694435.1">
    <property type="nucleotide sequence ID" value="NZ_JACHVA010000133.1"/>
</dbReference>
<evidence type="ECO:0000256" key="2">
    <source>
        <dbReference type="ARBA" id="ARBA00023125"/>
    </source>
</evidence>
<evidence type="ECO:0000256" key="3">
    <source>
        <dbReference type="ARBA" id="ARBA00023163"/>
    </source>
</evidence>
<dbReference type="InterPro" id="IPR011051">
    <property type="entry name" value="RmlC_Cupin_sf"/>
</dbReference>
<sequence length="287" mass="33742">MSQSKSLPPLPFREWKFLDAQLIWVYEGVPQVANQRSVSNRYFTAWGLLQGEVVLAAGGEEVRISAGDWVLLPPGTSERQFSEDARILSIHFEARWITDQALFELRVPIRFSRSETRGWRELMQPMLATIRKHHPHAYNRLQWEEMDFERYVDLQGNFQRWLARLWGEMQRRGELFFLPQNDDPRSMEIKMRVDAKPLHLPFRLENLAEEFGLSAAQVNRIFFSAFRTTPKQYFERRRLAQVKGALLSSSQQVKEIAFGAGFRHQSEFSSWFKKQTGSSPSEFRKRN</sequence>
<evidence type="ECO:0000259" key="4">
    <source>
        <dbReference type="PROSITE" id="PS01124"/>
    </source>
</evidence>
<dbReference type="Pfam" id="PF05899">
    <property type="entry name" value="Cupin_3"/>
    <property type="match status" value="1"/>
</dbReference>
<dbReference type="InterPro" id="IPR050204">
    <property type="entry name" value="AraC_XylS_family_regulators"/>
</dbReference>
<dbReference type="InterPro" id="IPR008579">
    <property type="entry name" value="UGlyAH_Cupin_dom"/>
</dbReference>
<evidence type="ECO:0000313" key="6">
    <source>
        <dbReference type="Proteomes" id="UP000525652"/>
    </source>
</evidence>
<dbReference type="SUPFAM" id="SSF46689">
    <property type="entry name" value="Homeodomain-like"/>
    <property type="match status" value="1"/>
</dbReference>
<dbReference type="PANTHER" id="PTHR46796">
    <property type="entry name" value="HTH-TYPE TRANSCRIPTIONAL ACTIVATOR RHAS-RELATED"/>
    <property type="match status" value="1"/>
</dbReference>
<dbReference type="InterPro" id="IPR014710">
    <property type="entry name" value="RmlC-like_jellyroll"/>
</dbReference>
<dbReference type="SUPFAM" id="SSF51182">
    <property type="entry name" value="RmlC-like cupins"/>
    <property type="match status" value="1"/>
</dbReference>
<evidence type="ECO:0000256" key="1">
    <source>
        <dbReference type="ARBA" id="ARBA00023015"/>
    </source>
</evidence>
<dbReference type="GO" id="GO:0043565">
    <property type="term" value="F:sequence-specific DNA binding"/>
    <property type="evidence" value="ECO:0007669"/>
    <property type="project" value="InterPro"/>
</dbReference>
<dbReference type="InterPro" id="IPR009057">
    <property type="entry name" value="Homeodomain-like_sf"/>
</dbReference>
<organism evidence="5 6">
    <name type="scientific">Puniceicoccus vermicola</name>
    <dbReference type="NCBI Taxonomy" id="388746"/>
    <lineage>
        <taxon>Bacteria</taxon>
        <taxon>Pseudomonadati</taxon>
        <taxon>Verrucomicrobiota</taxon>
        <taxon>Opitutia</taxon>
        <taxon>Puniceicoccales</taxon>
        <taxon>Puniceicoccaceae</taxon>
        <taxon>Puniceicoccus</taxon>
    </lineage>
</organism>
<dbReference type="SMART" id="SM00342">
    <property type="entry name" value="HTH_ARAC"/>
    <property type="match status" value="1"/>
</dbReference>
<dbReference type="Proteomes" id="UP000525652">
    <property type="component" value="Unassembled WGS sequence"/>
</dbReference>
<dbReference type="InterPro" id="IPR018060">
    <property type="entry name" value="HTH_AraC"/>
</dbReference>
<dbReference type="PROSITE" id="PS00041">
    <property type="entry name" value="HTH_ARAC_FAMILY_1"/>
    <property type="match status" value="1"/>
</dbReference>
<dbReference type="Pfam" id="PF12833">
    <property type="entry name" value="HTH_18"/>
    <property type="match status" value="1"/>
</dbReference>
<dbReference type="EMBL" id="JACHVA010000133">
    <property type="protein sequence ID" value="MBC2603818.1"/>
    <property type="molecule type" value="Genomic_DNA"/>
</dbReference>
<dbReference type="InterPro" id="IPR018062">
    <property type="entry name" value="HTH_AraC-typ_CS"/>
</dbReference>
<protein>
    <submittedName>
        <fullName evidence="5">AraC family transcriptional regulator</fullName>
    </submittedName>
</protein>
<keyword evidence="2" id="KW-0238">DNA-binding</keyword>
<gene>
    <name evidence="5" type="ORF">H5P30_18725</name>
</gene>
<comment type="caution">
    <text evidence="5">The sequence shown here is derived from an EMBL/GenBank/DDBJ whole genome shotgun (WGS) entry which is preliminary data.</text>
</comment>
<feature type="domain" description="HTH araC/xylS-type" evidence="4">
    <location>
        <begin position="187"/>
        <end position="286"/>
    </location>
</feature>
<dbReference type="Gene3D" id="2.60.120.10">
    <property type="entry name" value="Jelly Rolls"/>
    <property type="match status" value="1"/>
</dbReference>
<dbReference type="PRINTS" id="PR00032">
    <property type="entry name" value="HTHARAC"/>
</dbReference>